<dbReference type="EMBL" id="LAZR01053243">
    <property type="protein sequence ID" value="KKK81170.1"/>
    <property type="molecule type" value="Genomic_DNA"/>
</dbReference>
<comment type="caution">
    <text evidence="1">The sequence shown here is derived from an EMBL/GenBank/DDBJ whole genome shotgun (WGS) entry which is preliminary data.</text>
</comment>
<evidence type="ECO:0000313" key="1">
    <source>
        <dbReference type="EMBL" id="KKK81170.1"/>
    </source>
</evidence>
<protein>
    <submittedName>
        <fullName evidence="1">Uncharacterized protein</fullName>
    </submittedName>
</protein>
<dbReference type="AlphaFoldDB" id="A0A0F8Z579"/>
<evidence type="ECO:0000313" key="2">
    <source>
        <dbReference type="EMBL" id="KKK83968.1"/>
    </source>
</evidence>
<proteinExistence type="predicted"/>
<sequence>MKVRFTRHPTWQEGDEEWVVPNAVRVVWEDTRKNASFNALVGFHGEEAYIPIVWSKETIVLIDVGVEVEVCIRSR</sequence>
<reference evidence="1" key="1">
    <citation type="journal article" date="2015" name="Nature">
        <title>Complex archaea that bridge the gap between prokaryotes and eukaryotes.</title>
        <authorList>
            <person name="Spang A."/>
            <person name="Saw J.H."/>
            <person name="Jorgensen S.L."/>
            <person name="Zaremba-Niedzwiedzka K."/>
            <person name="Martijn J."/>
            <person name="Lind A.E."/>
            <person name="van Eijk R."/>
            <person name="Schleper C."/>
            <person name="Guy L."/>
            <person name="Ettema T.J."/>
        </authorList>
    </citation>
    <scope>NUCLEOTIDE SEQUENCE</scope>
</reference>
<organism evidence="1">
    <name type="scientific">marine sediment metagenome</name>
    <dbReference type="NCBI Taxonomy" id="412755"/>
    <lineage>
        <taxon>unclassified sequences</taxon>
        <taxon>metagenomes</taxon>
        <taxon>ecological metagenomes</taxon>
    </lineage>
</organism>
<dbReference type="EMBL" id="LAZR01051983">
    <property type="protein sequence ID" value="KKK83968.1"/>
    <property type="molecule type" value="Genomic_DNA"/>
</dbReference>
<accession>A0A0F8Z579</accession>
<name>A0A0F8Z579_9ZZZZ</name>
<gene>
    <name evidence="2" type="ORF">LCGC14_2788080</name>
    <name evidence="1" type="ORF">LCGC14_2816180</name>
</gene>